<evidence type="ECO:0000256" key="1">
    <source>
        <dbReference type="SAM" id="MobiDB-lite"/>
    </source>
</evidence>
<feature type="region of interest" description="Disordered" evidence="1">
    <location>
        <begin position="22"/>
        <end position="42"/>
    </location>
</feature>
<accession>A0ABR1TUI1</accession>
<dbReference type="Proteomes" id="UP001480595">
    <property type="component" value="Unassembled WGS sequence"/>
</dbReference>
<dbReference type="RefSeq" id="XP_066712569.1">
    <property type="nucleotide sequence ID" value="XM_066863459.1"/>
</dbReference>
<organism evidence="2 3">
    <name type="scientific">Apiospora phragmitis</name>
    <dbReference type="NCBI Taxonomy" id="2905665"/>
    <lineage>
        <taxon>Eukaryota</taxon>
        <taxon>Fungi</taxon>
        <taxon>Dikarya</taxon>
        <taxon>Ascomycota</taxon>
        <taxon>Pezizomycotina</taxon>
        <taxon>Sordariomycetes</taxon>
        <taxon>Xylariomycetidae</taxon>
        <taxon>Amphisphaeriales</taxon>
        <taxon>Apiosporaceae</taxon>
        <taxon>Apiospora</taxon>
    </lineage>
</organism>
<evidence type="ECO:0000313" key="3">
    <source>
        <dbReference type="Proteomes" id="UP001480595"/>
    </source>
</evidence>
<reference evidence="2 3" key="1">
    <citation type="submission" date="2023-01" db="EMBL/GenBank/DDBJ databases">
        <title>Analysis of 21 Apiospora genomes using comparative genomics revels a genus with tremendous synthesis potential of carbohydrate active enzymes and secondary metabolites.</title>
        <authorList>
            <person name="Sorensen T."/>
        </authorList>
    </citation>
    <scope>NUCLEOTIDE SEQUENCE [LARGE SCALE GENOMIC DNA]</scope>
    <source>
        <strain evidence="2 3">CBS 135458</strain>
    </source>
</reference>
<sequence length="86" mass="9863">MEKASSVQPVNYLFAHMLTSDSQIRGRADRPGRPEDADQEVTHKVTHKVAHEVAHDRLHRHRKESEPLLAKLEDQGFQVKRISSDI</sequence>
<name>A0ABR1TUI1_9PEZI</name>
<dbReference type="EMBL" id="JAQQWL010000011">
    <property type="protein sequence ID" value="KAK8050320.1"/>
    <property type="molecule type" value="Genomic_DNA"/>
</dbReference>
<evidence type="ECO:0000313" key="2">
    <source>
        <dbReference type="EMBL" id="KAK8050320.1"/>
    </source>
</evidence>
<feature type="compositionally biased region" description="Basic and acidic residues" evidence="1">
    <location>
        <begin position="24"/>
        <end position="42"/>
    </location>
</feature>
<protein>
    <submittedName>
        <fullName evidence="2">Uncharacterized protein</fullName>
    </submittedName>
</protein>
<comment type="caution">
    <text evidence="2">The sequence shown here is derived from an EMBL/GenBank/DDBJ whole genome shotgun (WGS) entry which is preliminary data.</text>
</comment>
<dbReference type="GeneID" id="92096522"/>
<gene>
    <name evidence="2" type="ORF">PG994_012050</name>
</gene>
<proteinExistence type="predicted"/>
<keyword evidence="3" id="KW-1185">Reference proteome</keyword>